<dbReference type="EMBL" id="KB446555">
    <property type="protein sequence ID" value="EME88520.1"/>
    <property type="molecule type" value="Genomic_DNA"/>
</dbReference>
<dbReference type="Proteomes" id="UP000016932">
    <property type="component" value="Unassembled WGS sequence"/>
</dbReference>
<name>N1Q7B0_PSEFD</name>
<gene>
    <name evidence="2" type="ORF">MYCFIDRAFT_170127</name>
</gene>
<evidence type="ECO:0000313" key="2">
    <source>
        <dbReference type="EMBL" id="EME88520.1"/>
    </source>
</evidence>
<feature type="region of interest" description="Disordered" evidence="1">
    <location>
        <begin position="70"/>
        <end position="117"/>
    </location>
</feature>
<accession>N1Q7B0</accession>
<feature type="compositionally biased region" description="Low complexity" evidence="1">
    <location>
        <begin position="77"/>
        <end position="93"/>
    </location>
</feature>
<feature type="compositionally biased region" description="Polar residues" evidence="1">
    <location>
        <begin position="107"/>
        <end position="117"/>
    </location>
</feature>
<proteinExistence type="predicted"/>
<sequence>MRYLLAWAGLANSGPLFIRAKLFVTLEVFVEVIARRFVKLLVDVAVEVEAVHCKDFADSANFAPKGMMGGQGVAGDSRSNSNPAAARARARASGDVGRDDCEDDLKTQASGQPGHSCGTLNPFTFTAEVAVLVKTVWRMESVPNNHAELRADVEMLIPQPRPSDHWKRILVIEKSLTNSLQERLFTLRIRRKFCSKADDEDPALIEQRTKNGFAPQTPTAAGLRQLFVSCERKKSAYYFYCVVRRMTAEYSNQRLAGTISLFCGGTNAASYGVELAAPKLHARVMMDRVILEIRESIFLMNDLVADPRIACITFTSRLSQCTLIFMVIVRYDFSIKSGEFAFASGTQLAINDPVHLGCPPRPAWASLTINSMRPLRLKIDSESMNA</sequence>
<organism evidence="2 3">
    <name type="scientific">Pseudocercospora fijiensis (strain CIRAD86)</name>
    <name type="common">Black leaf streak disease fungus</name>
    <name type="synonym">Mycosphaerella fijiensis</name>
    <dbReference type="NCBI Taxonomy" id="383855"/>
    <lineage>
        <taxon>Eukaryota</taxon>
        <taxon>Fungi</taxon>
        <taxon>Dikarya</taxon>
        <taxon>Ascomycota</taxon>
        <taxon>Pezizomycotina</taxon>
        <taxon>Dothideomycetes</taxon>
        <taxon>Dothideomycetidae</taxon>
        <taxon>Mycosphaerellales</taxon>
        <taxon>Mycosphaerellaceae</taxon>
        <taxon>Pseudocercospora</taxon>
    </lineage>
</organism>
<reference evidence="2 3" key="1">
    <citation type="journal article" date="2012" name="PLoS Pathog.">
        <title>Diverse lifestyles and strategies of plant pathogenesis encoded in the genomes of eighteen Dothideomycetes fungi.</title>
        <authorList>
            <person name="Ohm R.A."/>
            <person name="Feau N."/>
            <person name="Henrissat B."/>
            <person name="Schoch C.L."/>
            <person name="Horwitz B.A."/>
            <person name="Barry K.W."/>
            <person name="Condon B.J."/>
            <person name="Copeland A.C."/>
            <person name="Dhillon B."/>
            <person name="Glaser F."/>
            <person name="Hesse C.N."/>
            <person name="Kosti I."/>
            <person name="LaButti K."/>
            <person name="Lindquist E.A."/>
            <person name="Lucas S."/>
            <person name="Salamov A.A."/>
            <person name="Bradshaw R.E."/>
            <person name="Ciuffetti L."/>
            <person name="Hamelin R.C."/>
            <person name="Kema G.H.J."/>
            <person name="Lawrence C."/>
            <person name="Scott J.A."/>
            <person name="Spatafora J.W."/>
            <person name="Turgeon B.G."/>
            <person name="de Wit P.J.G.M."/>
            <person name="Zhong S."/>
            <person name="Goodwin S.B."/>
            <person name="Grigoriev I.V."/>
        </authorList>
    </citation>
    <scope>NUCLEOTIDE SEQUENCE [LARGE SCALE GENOMIC DNA]</scope>
    <source>
        <strain evidence="2 3">CIRAD86</strain>
    </source>
</reference>
<dbReference type="HOGENOM" id="CLU_715954_0_0_1"/>
<keyword evidence="3" id="KW-1185">Reference proteome</keyword>
<dbReference type="RefSeq" id="XP_007921525.1">
    <property type="nucleotide sequence ID" value="XM_007923334.1"/>
</dbReference>
<evidence type="ECO:0000256" key="1">
    <source>
        <dbReference type="SAM" id="MobiDB-lite"/>
    </source>
</evidence>
<dbReference type="VEuPathDB" id="FungiDB:MYCFIDRAFT_170127"/>
<dbReference type="GeneID" id="19332446"/>
<evidence type="ECO:0000313" key="3">
    <source>
        <dbReference type="Proteomes" id="UP000016932"/>
    </source>
</evidence>
<dbReference type="AlphaFoldDB" id="N1Q7B0"/>
<dbReference type="KEGG" id="pfj:MYCFIDRAFT_170127"/>
<protein>
    <submittedName>
        <fullName evidence="2">Uncharacterized protein</fullName>
    </submittedName>
</protein>